<dbReference type="InterPro" id="IPR018060">
    <property type="entry name" value="HTH_AraC"/>
</dbReference>
<evidence type="ECO:0000256" key="1">
    <source>
        <dbReference type="ARBA" id="ARBA00023015"/>
    </source>
</evidence>
<sequence>MHAGKGLNPDRSGNYFGSAVHRRMAGGIGLTLSRATVAPGDLPEHGHDEAHCVLAVDAGYQSRANDDDPAASSFAVYNPPGTEHRDRFVATGGRFLAIDLPLDLIDQEGVPAALPSGRGKTQIMAMIGPALEWHGHAPLMIEALALDLVAAIDRRHEASSAPDWFGRAKVALDEAASTPGGDVRFAAARCGVHPVHFARVWRRETGEAPARSLLRRRASMAMARMQRDRALGDIAHECGFADQAHMSRTIRSLVGTTPRRLQQEFF</sequence>
<keyword evidence="6" id="KW-1185">Reference proteome</keyword>
<dbReference type="PROSITE" id="PS01124">
    <property type="entry name" value="HTH_ARAC_FAMILY_2"/>
    <property type="match status" value="1"/>
</dbReference>
<accession>A0A9X2J357</accession>
<dbReference type="Proteomes" id="UP001155128">
    <property type="component" value="Unassembled WGS sequence"/>
</dbReference>
<evidence type="ECO:0000256" key="3">
    <source>
        <dbReference type="ARBA" id="ARBA00023163"/>
    </source>
</evidence>
<gene>
    <name evidence="5" type="ORF">NDO55_11655</name>
</gene>
<evidence type="ECO:0000256" key="2">
    <source>
        <dbReference type="ARBA" id="ARBA00023125"/>
    </source>
</evidence>
<dbReference type="EMBL" id="JAMSHT010000001">
    <property type="protein sequence ID" value="MCM8558474.1"/>
    <property type="molecule type" value="Genomic_DNA"/>
</dbReference>
<dbReference type="Pfam" id="PF12833">
    <property type="entry name" value="HTH_18"/>
    <property type="match status" value="1"/>
</dbReference>
<dbReference type="RefSeq" id="WP_252115390.1">
    <property type="nucleotide sequence ID" value="NZ_JAMSHT010000001.1"/>
</dbReference>
<reference evidence="5" key="1">
    <citation type="submission" date="2022-06" db="EMBL/GenBank/DDBJ databases">
        <title>Sphingomicrobium sedimins sp. nov., a marine bacterium isolated from tidal flat.</title>
        <authorList>
            <person name="Kim C.-H."/>
            <person name="Yoo Y."/>
            <person name="Kim J.-J."/>
        </authorList>
    </citation>
    <scope>NUCLEOTIDE SEQUENCE</scope>
    <source>
        <strain evidence="5">GRR-S6-50</strain>
    </source>
</reference>
<dbReference type="Gene3D" id="1.10.10.60">
    <property type="entry name" value="Homeodomain-like"/>
    <property type="match status" value="1"/>
</dbReference>
<name>A0A9X2J357_9SPHN</name>
<proteinExistence type="predicted"/>
<feature type="domain" description="HTH araC/xylS-type" evidence="4">
    <location>
        <begin position="166"/>
        <end position="264"/>
    </location>
</feature>
<evidence type="ECO:0000259" key="4">
    <source>
        <dbReference type="PROSITE" id="PS01124"/>
    </source>
</evidence>
<evidence type="ECO:0000313" key="5">
    <source>
        <dbReference type="EMBL" id="MCM8558474.1"/>
    </source>
</evidence>
<protein>
    <submittedName>
        <fullName evidence="5">Helix-turn-helix transcriptional regulator</fullName>
    </submittedName>
</protein>
<dbReference type="GO" id="GO:0043565">
    <property type="term" value="F:sequence-specific DNA binding"/>
    <property type="evidence" value="ECO:0007669"/>
    <property type="project" value="InterPro"/>
</dbReference>
<keyword evidence="1" id="KW-0805">Transcription regulation</keyword>
<dbReference type="GO" id="GO:0003700">
    <property type="term" value="F:DNA-binding transcription factor activity"/>
    <property type="evidence" value="ECO:0007669"/>
    <property type="project" value="InterPro"/>
</dbReference>
<evidence type="ECO:0000313" key="6">
    <source>
        <dbReference type="Proteomes" id="UP001155128"/>
    </source>
</evidence>
<comment type="caution">
    <text evidence="5">The sequence shown here is derived from an EMBL/GenBank/DDBJ whole genome shotgun (WGS) entry which is preliminary data.</text>
</comment>
<dbReference type="PANTHER" id="PTHR46796">
    <property type="entry name" value="HTH-TYPE TRANSCRIPTIONAL ACTIVATOR RHAS-RELATED"/>
    <property type="match status" value="1"/>
</dbReference>
<dbReference type="InterPro" id="IPR050204">
    <property type="entry name" value="AraC_XylS_family_regulators"/>
</dbReference>
<dbReference type="AlphaFoldDB" id="A0A9X2J357"/>
<organism evidence="5 6">
    <name type="scientific">Sphingomicrobium sediminis</name>
    <dbReference type="NCBI Taxonomy" id="2950949"/>
    <lineage>
        <taxon>Bacteria</taxon>
        <taxon>Pseudomonadati</taxon>
        <taxon>Pseudomonadota</taxon>
        <taxon>Alphaproteobacteria</taxon>
        <taxon>Sphingomonadales</taxon>
        <taxon>Sphingomonadaceae</taxon>
        <taxon>Sphingomicrobium</taxon>
    </lineage>
</organism>
<dbReference type="SUPFAM" id="SSF46689">
    <property type="entry name" value="Homeodomain-like"/>
    <property type="match status" value="1"/>
</dbReference>
<dbReference type="SMART" id="SM00342">
    <property type="entry name" value="HTH_ARAC"/>
    <property type="match status" value="1"/>
</dbReference>
<dbReference type="InterPro" id="IPR009057">
    <property type="entry name" value="Homeodomain-like_sf"/>
</dbReference>
<keyword evidence="2" id="KW-0238">DNA-binding</keyword>
<keyword evidence="3" id="KW-0804">Transcription</keyword>